<reference evidence="2" key="11">
    <citation type="journal article" date="2015" name="G3 (Bethesda)">
        <title>Gene Model Annotations for Drosophila melanogaster: Impact of High-Throughput Data.</title>
        <authorList>
            <consortium name="FlyBase Consortium"/>
            <person name="Matthews B.B."/>
            <person name="Dos Santos G."/>
            <person name="Crosby M.A."/>
            <person name="Emmert D.B."/>
            <person name="St Pierre S.E."/>
            <person name="Gramates L.S."/>
            <person name="Zhou P."/>
            <person name="Schroeder A.J."/>
            <person name="Falls K."/>
            <person name="Strelets V."/>
            <person name="Russo S.M."/>
            <person name="Gelbart W.M."/>
            <person name="null"/>
        </authorList>
    </citation>
    <scope>NUCLEOTIDE SEQUENCE</scope>
</reference>
<dbReference type="VEuPathDB" id="VectorBase:FBgn0040719"/>
<accession>Q9VQ55</accession>
<reference evidence="2 6" key="5">
    <citation type="journal article" date="2002" name="Genome Biol.">
        <title>Heterochromatic sequences in a Drosophila whole-genome shotgun assembly.</title>
        <authorList>
            <person name="Hoskins R.A."/>
            <person name="Smith C.D."/>
            <person name="Carlson J.W."/>
            <person name="Carvalho A.B."/>
            <person name="Halpern A."/>
            <person name="Kaminker J.S."/>
            <person name="Kennedy C."/>
            <person name="Mungall C.J."/>
            <person name="Sullivan B.A."/>
            <person name="Sutton G.G."/>
            <person name="Yasuhara J.C."/>
            <person name="Wakimoto B.T."/>
            <person name="Myers E.W."/>
            <person name="Celniker S.E."/>
            <person name="Rubin G.M."/>
            <person name="Karpen G.H."/>
        </authorList>
    </citation>
    <scope>NUCLEOTIDE SEQUENCE [LARGE SCALE GENOMIC DNA]</scope>
    <source>
        <strain evidence="6">Berkeley</strain>
    </source>
</reference>
<keyword evidence="1" id="KW-0472">Membrane</keyword>
<reference evidence="2 6" key="1">
    <citation type="journal article" date="2000" name="Science">
        <title>The genome sequence of Drosophila melanogaster.</title>
        <authorList>
            <person name="Adams M.D."/>
            <person name="Celniker S.E."/>
            <person name="Holt R.A."/>
            <person name="Evans C.A."/>
            <person name="Gocayne J.D."/>
            <person name="Amanatides P.G."/>
            <person name="Scherer S.E."/>
            <person name="Li P.W."/>
            <person name="Hoskins R.A."/>
            <person name="Galle R.F."/>
            <person name="George R.A."/>
            <person name="Lewis S.E."/>
            <person name="Richards S."/>
            <person name="Ashburner M."/>
            <person name="Henderson S.N."/>
            <person name="Sutton G.G."/>
            <person name="Wortman J.R."/>
            <person name="Yandell M.D."/>
            <person name="Zhang Q."/>
            <person name="Chen L.X."/>
            <person name="Brandon R.C."/>
            <person name="Rogers Y.H."/>
            <person name="Blazej R.G."/>
            <person name="Champe M."/>
            <person name="Pfeiffer B.D."/>
            <person name="Wan K.H."/>
            <person name="Doyle C."/>
            <person name="Baxter E.G."/>
            <person name="Helt G."/>
            <person name="Nelson C.R."/>
            <person name="Gabor G.L."/>
            <person name="Abril J.F."/>
            <person name="Agbayani A."/>
            <person name="An H.J."/>
            <person name="Andrews-Pfannkoch C."/>
            <person name="Baldwin D."/>
            <person name="Ballew R.M."/>
            <person name="Basu A."/>
            <person name="Baxendale J."/>
            <person name="Bayraktaroglu L."/>
            <person name="Beasley E.M."/>
            <person name="Beeson K.Y."/>
            <person name="Benos P.V."/>
            <person name="Berman B.P."/>
            <person name="Bhandari D."/>
            <person name="Bolshakov S."/>
            <person name="Borkova D."/>
            <person name="Botchan M.R."/>
            <person name="Bouck J."/>
            <person name="Brokstein P."/>
            <person name="Brottier P."/>
            <person name="Burtis K.C."/>
            <person name="Busam D.A."/>
            <person name="Butler H."/>
            <person name="Cadieu E."/>
            <person name="Center A."/>
            <person name="Chandra I."/>
            <person name="Cherry J.M."/>
            <person name="Cawley S."/>
            <person name="Dahlke C."/>
            <person name="Davenport L.B."/>
            <person name="Davies P."/>
            <person name="de Pablos B."/>
            <person name="Delcher A."/>
            <person name="Deng Z."/>
            <person name="Mays A.D."/>
            <person name="Dew I."/>
            <person name="Dietz S.M."/>
            <person name="Dodson K."/>
            <person name="Doup L.E."/>
            <person name="Downes M."/>
            <person name="Dugan-Rocha S."/>
            <person name="Dunkov B.C."/>
            <person name="Dunn P."/>
            <person name="Durbin K.J."/>
            <person name="Evangelista C.C."/>
            <person name="Ferraz C."/>
            <person name="Ferriera S."/>
            <person name="Fleischmann W."/>
            <person name="Fosler C."/>
            <person name="Gabrielian A.E."/>
            <person name="Garg N.S."/>
            <person name="Gelbart W.M."/>
            <person name="Glasser K."/>
            <person name="Glodek A."/>
            <person name="Gong F."/>
            <person name="Gorrell J.H."/>
            <person name="Gu Z."/>
            <person name="Guan P."/>
            <person name="Harris M."/>
            <person name="Harris N.L."/>
            <person name="Harvey D."/>
            <person name="Heiman T.J."/>
            <person name="Hernandez J.R."/>
            <person name="Houck J."/>
            <person name="Hostin D."/>
            <person name="Houston K.A."/>
            <person name="Howland T.J."/>
            <person name="Wei M.H."/>
            <person name="Ibegwam C."/>
            <person name="Jalali M."/>
            <person name="Kalush F."/>
            <person name="Karpen G.H."/>
            <person name="Ke Z."/>
            <person name="Kennison J.A."/>
            <person name="Ketchum K.A."/>
            <person name="Kimmel B.E."/>
            <person name="Kodira C.D."/>
            <person name="Kraft C."/>
            <person name="Kravitz S."/>
            <person name="Kulp D."/>
            <person name="Lai Z."/>
            <person name="Lasko P."/>
            <person name="Lei Y."/>
            <person name="Levitsky A.A."/>
            <person name="Li J."/>
            <person name="Li Z."/>
            <person name="Liang Y."/>
            <person name="Lin X."/>
            <person name="Liu X."/>
            <person name="Mattei B."/>
            <person name="McIntosh T.C."/>
            <person name="McLeod M.P."/>
            <person name="McPherson D."/>
            <person name="Merkulov G."/>
            <person name="Milshina N.V."/>
            <person name="Mobarry C."/>
            <person name="Morris J."/>
            <person name="Moshrefi A."/>
            <person name="Mount S.M."/>
            <person name="Moy M."/>
            <person name="Murphy B."/>
            <person name="Murphy L."/>
            <person name="Muzny D.M."/>
            <person name="Nelson D.L."/>
            <person name="Nelson D.R."/>
            <person name="Nelson K.A."/>
            <person name="Nixon K."/>
            <person name="Nusskern D.R."/>
            <person name="Pacleb J.M."/>
            <person name="Palazzolo M."/>
            <person name="Pittman G.S."/>
            <person name="Pan S."/>
            <person name="Pollard J."/>
            <person name="Puri V."/>
            <person name="Reese M.G."/>
            <person name="Reinert K."/>
            <person name="Remington K."/>
            <person name="Saunders R.D."/>
            <person name="Scheeler F."/>
            <person name="Shen H."/>
            <person name="Shue B.C."/>
            <person name="Siden-Kiamos I."/>
            <person name="Simpson M."/>
            <person name="Skupski M.P."/>
            <person name="Smith T."/>
            <person name="Spier E."/>
            <person name="Spradling A.C."/>
            <person name="Stapleton M."/>
            <person name="Strong R."/>
            <person name="Sun E."/>
            <person name="Svirskas R."/>
            <person name="Tector C."/>
            <person name="Turner R."/>
            <person name="Venter E."/>
            <person name="Wang A.H."/>
            <person name="Wang X."/>
            <person name="Wang Z.Y."/>
            <person name="Wassarman D.A."/>
            <person name="Weinstock G.M."/>
            <person name="Weissenbach J."/>
            <person name="Williams S.M."/>
            <person name="WoodageT"/>
            <person name="Worley K.C."/>
            <person name="Wu D."/>
            <person name="Yang S."/>
            <person name="Yao Q.A."/>
            <person name="Ye J."/>
            <person name="Yeh R.F."/>
            <person name="Zaveri J.S."/>
            <person name="Zhan M."/>
            <person name="Zhang G."/>
            <person name="Zhao Q."/>
            <person name="Zheng L."/>
            <person name="Zheng X.H."/>
            <person name="Zhong F.N."/>
            <person name="Zhong W."/>
            <person name="Zhou X."/>
            <person name="Zhu S."/>
            <person name="Zhu X."/>
            <person name="Smith H.O."/>
            <person name="Gibbs R.A."/>
            <person name="Myers E.W."/>
            <person name="Rubin G.M."/>
            <person name="Venter J.C."/>
        </authorList>
    </citation>
    <scope>NUCLEOTIDE SEQUENCE [LARGE SCALE GENOMIC DNA]</scope>
    <source>
        <strain evidence="6">Berkeley</strain>
    </source>
</reference>
<evidence type="ECO:0000256" key="1">
    <source>
        <dbReference type="SAM" id="Phobius"/>
    </source>
</evidence>
<keyword evidence="1" id="KW-1133">Transmembrane helix</keyword>
<dbReference type="SMR" id="Q4V477"/>
<dbReference type="EMBL" id="AE014134">
    <property type="protein sequence ID" value="AGB92425.1"/>
    <property type="molecule type" value="Genomic_DNA"/>
</dbReference>
<evidence type="ECO:0000313" key="5">
    <source>
        <dbReference type="FlyBase" id="FBgn0040719"/>
    </source>
</evidence>
<reference evidence="6" key="2">
    <citation type="journal article" date="2002" name="Genome Biol.">
        <title>Finishing a whole-genome shotgun: release 3 of the Drosophila melanogaster euchromatic genome sequence.</title>
        <authorList>
            <person name="Celniker S.E."/>
            <person name="Wheeler D.A."/>
            <person name="Kronmiller B."/>
            <person name="Carlson J.W."/>
            <person name="Halpern A."/>
            <person name="Patel S."/>
            <person name="Adams M."/>
            <person name="Champe M."/>
            <person name="Dugan S.P."/>
            <person name="Frise E."/>
            <person name="Hodgson A."/>
            <person name="George R.A."/>
            <person name="Hoskins R.A."/>
            <person name="Laverty T."/>
            <person name="Muzny D.M."/>
            <person name="Nelson C.R."/>
            <person name="Pacleb J.M."/>
            <person name="Park S."/>
            <person name="Pfeiffer B.D."/>
            <person name="Richards S."/>
            <person name="Sodergren E.J."/>
            <person name="Svirskas R."/>
            <person name="Tabor P.E."/>
            <person name="Wan K."/>
            <person name="Stapleton M."/>
            <person name="Sutton G.G."/>
            <person name="Venter C."/>
            <person name="Weinstock G."/>
            <person name="Scherer S.E."/>
            <person name="Myers E.W."/>
            <person name="Gibbs R.A."/>
            <person name="Rubin G.M."/>
        </authorList>
    </citation>
    <scope>NUCLEOTIDE SEQUENCE [LARGE SCALE GENOMIC DNA]</scope>
    <source>
        <strain evidence="6">Berkeley</strain>
    </source>
</reference>
<dbReference type="AGR" id="FB:FBgn0040719"/>
<protein>
    <submittedName>
        <fullName evidence="4">IP03610p</fullName>
    </submittedName>
    <submittedName>
        <fullName evidence="3">IP03810p</fullName>
    </submittedName>
</protein>
<dbReference type="UCSC" id="CG15357-RA">
    <property type="organism name" value="d. melanogaster"/>
</dbReference>
<evidence type="ECO:0000313" key="3">
    <source>
        <dbReference type="EMBL" id="AAY55508.1"/>
    </source>
</evidence>
<dbReference type="InParanoid" id="Q4V477"/>
<dbReference type="FlyBase" id="FBgn0040719">
    <property type="gene designation" value="CG15357"/>
</dbReference>
<proteinExistence type="evidence at transcript level"/>
<dbReference type="RefSeq" id="NP_652354.2">
    <property type="nucleotide sequence ID" value="NM_144097.2"/>
</dbReference>
<dbReference type="AlphaFoldDB" id="Q4V477"/>
<gene>
    <name evidence="2" type="primary">Dmel\CG15357</name>
    <name evidence="4 5" type="ORF">CG15357</name>
    <name evidence="2" type="ORF">Dmel_CG15357</name>
</gene>
<dbReference type="eggNOG" id="ENOG502TDWH">
    <property type="taxonomic scope" value="Eukaryota"/>
</dbReference>
<reference evidence="2" key="8">
    <citation type="submission" date="2006-08" db="EMBL/GenBank/DDBJ databases">
        <authorList>
            <person name="Celniker S."/>
            <person name="Carlson J."/>
            <person name="Wan K."/>
            <person name="Frise E."/>
            <person name="Hoskins R."/>
            <person name="Park S."/>
            <person name="Svirskas R."/>
            <person name="Rubin G."/>
        </authorList>
    </citation>
    <scope>NUCLEOTIDE SEQUENCE</scope>
</reference>
<reference evidence="2" key="15">
    <citation type="submission" date="2022-11" db="EMBL/GenBank/DDBJ databases">
        <authorList>
            <consortium name="FlyBase"/>
        </authorList>
    </citation>
    <scope>NUCLEOTIDE SEQUENCE</scope>
</reference>
<evidence type="ECO:0000313" key="4">
    <source>
        <dbReference type="EMBL" id="AAY55545.1"/>
    </source>
</evidence>
<reference evidence="4" key="7">
    <citation type="submission" date="2005-05" db="EMBL/GenBank/DDBJ databases">
        <authorList>
            <person name="Stapleton M."/>
            <person name="Carlson J."/>
            <person name="Chavez C."/>
            <person name="Frise E."/>
            <person name="George R."/>
            <person name="Pacleb J."/>
            <person name="Park S."/>
            <person name="Wan K."/>
            <person name="Yu C."/>
            <person name="Celniker S."/>
        </authorList>
    </citation>
    <scope>NUCLEOTIDE SEQUENCE</scope>
</reference>
<keyword evidence="6" id="KW-1185">Reference proteome</keyword>
<feature type="transmembrane region" description="Helical" evidence="1">
    <location>
        <begin position="63"/>
        <end position="83"/>
    </location>
</feature>
<evidence type="ECO:0000313" key="2">
    <source>
        <dbReference type="EMBL" id="AAF51326.3"/>
    </source>
</evidence>
<dbReference type="PaxDb" id="7227-FBpp0305223"/>
<dbReference type="KEGG" id="dme:Dmel_CG15357"/>
<dbReference type="GeneID" id="50192"/>
<dbReference type="HOGENOM" id="CLU_2136105_0_0_1"/>
<dbReference type="EMBL" id="BT023092">
    <property type="protein sequence ID" value="AAY55508.1"/>
    <property type="molecule type" value="mRNA"/>
</dbReference>
<dbReference type="Proteomes" id="UP000000803">
    <property type="component" value="Chromosome 2L"/>
</dbReference>
<dbReference type="EMBL" id="AE014134">
    <property type="protein sequence ID" value="AAF51326.3"/>
    <property type="molecule type" value="Genomic_DNA"/>
</dbReference>
<reference evidence="2 6" key="10">
    <citation type="journal article" date="2007" name="Science">
        <title>Sequence finishing and mapping of Drosophila melanogaster heterochromatin.</title>
        <authorList>
            <person name="Hoskins R.A."/>
            <person name="Carlson J.W."/>
            <person name="Kennedy C."/>
            <person name="Acevedo D."/>
            <person name="Evans-Holm M."/>
            <person name="Frise E."/>
            <person name="Wan K.H."/>
            <person name="Park S."/>
            <person name="Mendez-Lago M."/>
            <person name="Rossi F."/>
            <person name="Villasante A."/>
            <person name="Dimitri P."/>
            <person name="Karpen G.H."/>
            <person name="Celniker S.E."/>
        </authorList>
    </citation>
    <scope>NUCLEOTIDE SEQUENCE [LARGE SCALE GENOMIC DNA]</scope>
    <source>
        <strain evidence="6">Berkeley</strain>
    </source>
</reference>
<sequence length="115" mass="13346">MTCEVQNFIDGMSQTFCKHKEMRKCQMLEILDKVRSCDCCHKRRLNNCRMVKSGGRKPASQGWTLYLIAACFALLLLMIIYMIHVARRYNHVRAYGSSACGSTLFYSYSDCDVFY</sequence>
<dbReference type="EMBL" id="BT023129">
    <property type="protein sequence ID" value="AAY55545.1"/>
    <property type="molecule type" value="mRNA"/>
</dbReference>
<dbReference type="OMA" id="TDCDVFY"/>
<dbReference type="RefSeq" id="NP_001259888.1">
    <property type="nucleotide sequence ID" value="NM_001272959.1"/>
</dbReference>
<keyword evidence="1" id="KW-0812">Transmembrane</keyword>
<name>Q4V477_DROME</name>
<organism evidence="4">
    <name type="scientific">Drosophila melanogaster</name>
    <name type="common">Fruit fly</name>
    <dbReference type="NCBI Taxonomy" id="7227"/>
    <lineage>
        <taxon>Eukaryota</taxon>
        <taxon>Metazoa</taxon>
        <taxon>Ecdysozoa</taxon>
        <taxon>Arthropoda</taxon>
        <taxon>Hexapoda</taxon>
        <taxon>Insecta</taxon>
        <taxon>Pterygota</taxon>
        <taxon>Neoptera</taxon>
        <taxon>Endopterygota</taxon>
        <taxon>Diptera</taxon>
        <taxon>Brachycera</taxon>
        <taxon>Muscomorpha</taxon>
        <taxon>Ephydroidea</taxon>
        <taxon>Drosophilidae</taxon>
        <taxon>Drosophila</taxon>
        <taxon>Sophophora</taxon>
    </lineage>
</organism>
<reference evidence="6" key="3">
    <citation type="journal article" date="2002" name="Genome Biol.">
        <title>Annotation of the Drosophila melanogaster euchromatic genome: a systematic review.</title>
        <authorList>
            <person name="Misra S."/>
            <person name="Crosby M.A."/>
            <person name="Mungall C.J."/>
            <person name="Matthews B.B."/>
            <person name="Campbell K.S."/>
            <person name="Hradecky P."/>
            <person name="Huang Y."/>
            <person name="Kaminker J.S."/>
            <person name="Millburn G.H."/>
            <person name="Prochnik S.E."/>
            <person name="Smith C.D."/>
            <person name="Tupy J.L."/>
            <person name="Whitfied E.J."/>
            <person name="Bayraktaroglu L."/>
            <person name="Berman B.P."/>
            <person name="Bettencourt B.R."/>
            <person name="Celniker S.E."/>
            <person name="de Grey A.D."/>
            <person name="Drysdale R.A."/>
            <person name="Harris N.L."/>
            <person name="Richter J."/>
            <person name="Russo S."/>
            <person name="Schroeder A.J."/>
            <person name="Shu S.Q."/>
            <person name="Stapleton M."/>
            <person name="Yamada C."/>
            <person name="Ashburner M."/>
            <person name="Gelbart W.M."/>
            <person name="Rubin G.M."/>
            <person name="Lewis S.E."/>
        </authorList>
    </citation>
    <scope>GENOME REANNOTATION</scope>
    <source>
        <strain evidence="6">Berkeley</strain>
    </source>
</reference>
<reference evidence="2" key="14">
    <citation type="submission" date="2022-11" db="EMBL/GenBank/DDBJ databases">
        <title>Drosophila melanogaster release 4 sequence.</title>
        <authorList>
            <consortium name="Berkeley Drosophila Genome Project"/>
            <person name="Celniker S."/>
            <person name="Carlson J."/>
            <person name="Wan K."/>
            <person name="Pfeiffer B."/>
            <person name="Frise E."/>
            <person name="George R."/>
            <person name="Hoskins R."/>
            <person name="Stapleton M."/>
            <person name="Pacleb J."/>
            <person name="Park S."/>
            <person name="Svirskas R."/>
            <person name="Smith E."/>
            <person name="Yu C."/>
            <person name="Rubin G."/>
        </authorList>
    </citation>
    <scope>NUCLEOTIDE SEQUENCE</scope>
</reference>
<accession>Q4V477</accession>
<dbReference type="DNASU" id="50192"/>
<reference evidence="2 6" key="6">
    <citation type="journal article" date="2005" name="PLoS Comput. Biol.">
        <title>Combined evidence annotation of transposable elements in genome sequences.</title>
        <authorList>
            <person name="Quesneville H."/>
            <person name="Bergman C.M."/>
            <person name="Andrieu O."/>
            <person name="Autard D."/>
            <person name="Nouaud D."/>
            <person name="Ashburner M."/>
            <person name="Anxolabehere D."/>
        </authorList>
    </citation>
    <scope>NUCLEOTIDE SEQUENCE [LARGE SCALE GENOMIC DNA]</scope>
    <source>
        <strain evidence="6">Berkeley</strain>
    </source>
</reference>
<dbReference type="OrthoDB" id="7928339at2759"/>
<reference evidence="2" key="13">
    <citation type="journal article" date="2015" name="Genome Res.">
        <title>The Release 6 reference sequence of the Drosophila melanogaster genome.</title>
        <authorList>
            <person name="Hoskins R.A."/>
            <person name="Carlson J.W."/>
            <person name="Wan K.H."/>
            <person name="Park S."/>
            <person name="Mendez I."/>
            <person name="Galle S.E."/>
            <person name="Booth B.W."/>
            <person name="Pfeiffer B.D."/>
            <person name="George R.A."/>
            <person name="Svirskas R."/>
            <person name="Krzywinski M."/>
            <person name="Schein J."/>
            <person name="Accardo M.C."/>
            <person name="Damia E."/>
            <person name="Messina G."/>
            <person name="Mendez-Lago M."/>
            <person name="de Pablos B."/>
            <person name="Demakova O.V."/>
            <person name="Andreyeva E.N."/>
            <person name="Boldyreva L.V."/>
            <person name="Marra M."/>
            <person name="Carvalho A.B."/>
            <person name="Dimitri P."/>
            <person name="Villasante A."/>
            <person name="Zhimulev I.F."/>
            <person name="Rubin G.M."/>
            <person name="Karpen G.H."/>
            <person name="Celniker S.E."/>
        </authorList>
    </citation>
    <scope>NUCLEOTIDE SEQUENCE</scope>
</reference>
<evidence type="ECO:0000313" key="6">
    <source>
        <dbReference type="Proteomes" id="UP000000803"/>
    </source>
</evidence>
<reference evidence="6" key="4">
    <citation type="journal article" date="2002" name="Genome Biol.">
        <title>The transposable elements of the Drosophila melanogaster euchromatin: a genomics perspective.</title>
        <authorList>
            <person name="Kaminker J.S."/>
            <person name="Bergman C.M."/>
            <person name="Kronmiller B."/>
            <person name="Carlson J."/>
            <person name="Svirskas R."/>
            <person name="Patel S."/>
            <person name="Frise E."/>
            <person name="Wheeler D.A."/>
            <person name="Lewis S.E."/>
            <person name="Rubin G.M."/>
            <person name="Ashburner M."/>
            <person name="Celniker S.E."/>
        </authorList>
    </citation>
    <scope>NUCLEOTIDE SEQUENCE [LARGE SCALE GENOMIC DNA]</scope>
    <source>
        <strain evidence="6">Berkeley</strain>
    </source>
</reference>
<reference evidence="2 6" key="9">
    <citation type="journal article" date="2007" name="Science">
        <title>The Release 5.1 annotation of Drosophila melanogaster heterochromatin.</title>
        <authorList>
            <person name="Smith C.D."/>
            <person name="Shu S."/>
            <person name="Mungall C.J."/>
            <person name="Karpen G.H."/>
        </authorList>
    </citation>
    <scope>NUCLEOTIDE SEQUENCE [LARGE SCALE GENOMIC DNA]</scope>
    <source>
        <strain evidence="6">Berkeley</strain>
    </source>
</reference>
<dbReference type="BioGRID-ORCS" id="50192">
    <property type="hits" value="0 hits in 1 CRISPR screen"/>
</dbReference>
<reference evidence="2" key="12">
    <citation type="journal article" date="2015" name="G3 (Bethesda)">
        <title>Gene Model Annotations for Drosophila melanogaster: The Rule-Benders.</title>
        <authorList>
            <consortium name="FlyBase Consortium"/>
            <person name="Crosby M.A."/>
            <person name="Gramates L.S."/>
            <person name="Dos Santos G."/>
            <person name="Matthews B.B."/>
            <person name="St Pierre S.E."/>
            <person name="Zhou P."/>
            <person name="Schroeder A.J."/>
            <person name="Falls K."/>
            <person name="Emmert D.B."/>
            <person name="Russo S.M."/>
            <person name="Gelbart W.M."/>
            <person name="null"/>
        </authorList>
    </citation>
    <scope>NUCLEOTIDE SEQUENCE</scope>
</reference>
<dbReference type="Bgee" id="FBgn0040719">
    <property type="expression patterns" value="Expressed in early-mid elongation-stage spermatid (Drosophila) in testis and 16 other cell types or tissues"/>
</dbReference>
<dbReference type="STRING" id="7227.FBpp0305223"/>